<feature type="region of interest" description="Disordered" evidence="1">
    <location>
        <begin position="74"/>
        <end position="96"/>
    </location>
</feature>
<feature type="region of interest" description="Disordered" evidence="1">
    <location>
        <begin position="16"/>
        <end position="36"/>
    </location>
</feature>
<feature type="compositionally biased region" description="Polar residues" evidence="1">
    <location>
        <begin position="17"/>
        <end position="33"/>
    </location>
</feature>
<sequence length="96" mass="10550">MYPGRFWLFSVVGNGGAQQSPLHPRTNGHSSTGKWGFRPATGGSLFAVAVEGRHFDIRQTPRINGIKLFQSLAAAESHKHSRLRPQGKARQGGDRR</sequence>
<name>A0AAU9JMP6_9CILI</name>
<evidence type="ECO:0000313" key="2">
    <source>
        <dbReference type="EMBL" id="CAG9328166.1"/>
    </source>
</evidence>
<accession>A0AAU9JMP6</accession>
<evidence type="ECO:0000313" key="3">
    <source>
        <dbReference type="Proteomes" id="UP001162131"/>
    </source>
</evidence>
<reference evidence="2" key="1">
    <citation type="submission" date="2021-09" db="EMBL/GenBank/DDBJ databases">
        <authorList>
            <consortium name="AG Swart"/>
            <person name="Singh M."/>
            <person name="Singh A."/>
            <person name="Seah K."/>
            <person name="Emmerich C."/>
        </authorList>
    </citation>
    <scope>NUCLEOTIDE SEQUENCE</scope>
    <source>
        <strain evidence="2">ATCC30299</strain>
    </source>
</reference>
<dbReference type="EMBL" id="CAJZBQ010000045">
    <property type="protein sequence ID" value="CAG9328166.1"/>
    <property type="molecule type" value="Genomic_DNA"/>
</dbReference>
<evidence type="ECO:0000256" key="1">
    <source>
        <dbReference type="SAM" id="MobiDB-lite"/>
    </source>
</evidence>
<keyword evidence="3" id="KW-1185">Reference proteome</keyword>
<organism evidence="2 3">
    <name type="scientific">Blepharisma stoltei</name>
    <dbReference type="NCBI Taxonomy" id="1481888"/>
    <lineage>
        <taxon>Eukaryota</taxon>
        <taxon>Sar</taxon>
        <taxon>Alveolata</taxon>
        <taxon>Ciliophora</taxon>
        <taxon>Postciliodesmatophora</taxon>
        <taxon>Heterotrichea</taxon>
        <taxon>Heterotrichida</taxon>
        <taxon>Blepharismidae</taxon>
        <taxon>Blepharisma</taxon>
    </lineage>
</organism>
<gene>
    <name evidence="2" type="ORF">BSTOLATCC_MIC45831</name>
</gene>
<proteinExistence type="predicted"/>
<dbReference type="Proteomes" id="UP001162131">
    <property type="component" value="Unassembled WGS sequence"/>
</dbReference>
<protein>
    <submittedName>
        <fullName evidence="2">Uncharacterized protein</fullName>
    </submittedName>
</protein>
<comment type="caution">
    <text evidence="2">The sequence shown here is derived from an EMBL/GenBank/DDBJ whole genome shotgun (WGS) entry which is preliminary data.</text>
</comment>
<dbReference type="AlphaFoldDB" id="A0AAU9JMP6"/>